<organism evidence="2 3">
    <name type="scientific">Conidiobolus coronatus (strain ATCC 28846 / CBS 209.66 / NRRL 28638)</name>
    <name type="common">Delacroixia coronata</name>
    <dbReference type="NCBI Taxonomy" id="796925"/>
    <lineage>
        <taxon>Eukaryota</taxon>
        <taxon>Fungi</taxon>
        <taxon>Fungi incertae sedis</taxon>
        <taxon>Zoopagomycota</taxon>
        <taxon>Entomophthoromycotina</taxon>
        <taxon>Entomophthoromycetes</taxon>
        <taxon>Entomophthorales</taxon>
        <taxon>Ancylistaceae</taxon>
        <taxon>Conidiobolus</taxon>
    </lineage>
</organism>
<evidence type="ECO:0008006" key="4">
    <source>
        <dbReference type="Google" id="ProtNLM"/>
    </source>
</evidence>
<evidence type="ECO:0000256" key="1">
    <source>
        <dbReference type="SAM" id="SignalP"/>
    </source>
</evidence>
<feature type="chain" id="PRO_5007294596" description="Chitin-binding type-2 domain-containing protein" evidence="1">
    <location>
        <begin position="21"/>
        <end position="92"/>
    </location>
</feature>
<protein>
    <recommendedName>
        <fullName evidence="4">Chitin-binding type-2 domain-containing protein</fullName>
    </recommendedName>
</protein>
<dbReference type="AlphaFoldDB" id="A0A137P8F5"/>
<evidence type="ECO:0000313" key="3">
    <source>
        <dbReference type="Proteomes" id="UP000070444"/>
    </source>
</evidence>
<sequence length="92" mass="10598">MIFTKKFFAAFFALVQVSQAMPGAPYFDPEEPYIGKSCDRPNKVRCNENGKEGPNNFKVRCENNVWVKDEVCNPEDFCGYYPGFDKTYCTPF</sequence>
<keyword evidence="3" id="KW-1185">Reference proteome</keyword>
<keyword evidence="1" id="KW-0732">Signal</keyword>
<name>A0A137P8F5_CONC2</name>
<gene>
    <name evidence="2" type="ORF">CONCODRAFT_78450</name>
</gene>
<feature type="signal peptide" evidence="1">
    <location>
        <begin position="1"/>
        <end position="20"/>
    </location>
</feature>
<accession>A0A137P8F5</accession>
<evidence type="ECO:0000313" key="2">
    <source>
        <dbReference type="EMBL" id="KXN71262.1"/>
    </source>
</evidence>
<dbReference type="Proteomes" id="UP000070444">
    <property type="component" value="Unassembled WGS sequence"/>
</dbReference>
<reference evidence="2 3" key="1">
    <citation type="journal article" date="2015" name="Genome Biol. Evol.">
        <title>Phylogenomic analyses indicate that early fungi evolved digesting cell walls of algal ancestors of land plants.</title>
        <authorList>
            <person name="Chang Y."/>
            <person name="Wang S."/>
            <person name="Sekimoto S."/>
            <person name="Aerts A.L."/>
            <person name="Choi C."/>
            <person name="Clum A."/>
            <person name="LaButti K.M."/>
            <person name="Lindquist E.A."/>
            <person name="Yee Ngan C."/>
            <person name="Ohm R.A."/>
            <person name="Salamov A.A."/>
            <person name="Grigoriev I.V."/>
            <person name="Spatafora J.W."/>
            <person name="Berbee M.L."/>
        </authorList>
    </citation>
    <scope>NUCLEOTIDE SEQUENCE [LARGE SCALE GENOMIC DNA]</scope>
    <source>
        <strain evidence="2 3">NRRL 28638</strain>
    </source>
</reference>
<proteinExistence type="predicted"/>
<dbReference type="EMBL" id="KQ964479">
    <property type="protein sequence ID" value="KXN71262.1"/>
    <property type="molecule type" value="Genomic_DNA"/>
</dbReference>
<feature type="non-terminal residue" evidence="2">
    <location>
        <position position="92"/>
    </location>
</feature>